<comment type="caution">
    <text evidence="1">The sequence shown here is derived from an EMBL/GenBank/DDBJ whole genome shotgun (WGS) entry which is preliminary data.</text>
</comment>
<dbReference type="EMBL" id="CAJNOQ010003012">
    <property type="protein sequence ID" value="CAF0990758.1"/>
    <property type="molecule type" value="Genomic_DNA"/>
</dbReference>
<gene>
    <name evidence="1" type="ORF">GPM918_LOCUS13240</name>
    <name evidence="2" type="ORF">SRO942_LOCUS13240</name>
</gene>
<evidence type="ECO:0000313" key="3">
    <source>
        <dbReference type="Proteomes" id="UP000663829"/>
    </source>
</evidence>
<evidence type="ECO:0000313" key="2">
    <source>
        <dbReference type="EMBL" id="CAF3762738.1"/>
    </source>
</evidence>
<keyword evidence="3" id="KW-1185">Reference proteome</keyword>
<name>A0A814G8M3_9BILA</name>
<reference evidence="1" key="1">
    <citation type="submission" date="2021-02" db="EMBL/GenBank/DDBJ databases">
        <authorList>
            <person name="Nowell W R."/>
        </authorList>
    </citation>
    <scope>NUCLEOTIDE SEQUENCE</scope>
</reference>
<dbReference type="EMBL" id="CAJOBC010003012">
    <property type="protein sequence ID" value="CAF3762738.1"/>
    <property type="molecule type" value="Genomic_DNA"/>
</dbReference>
<evidence type="ECO:0000313" key="1">
    <source>
        <dbReference type="EMBL" id="CAF0990758.1"/>
    </source>
</evidence>
<proteinExistence type="predicted"/>
<dbReference type="AlphaFoldDB" id="A0A814G8M3"/>
<dbReference type="Proteomes" id="UP000663829">
    <property type="component" value="Unassembled WGS sequence"/>
</dbReference>
<accession>A0A814G8M3</accession>
<dbReference type="SUPFAM" id="SSF101898">
    <property type="entry name" value="NHL repeat"/>
    <property type="match status" value="1"/>
</dbReference>
<sequence length="425" mass="49725">ELSNKIQNDLPIVNENQLCSLNNTDEFNKKLCEMEETIENMALQLKIEMTSYPRDLLKIKLNFKSHVKDAKVESLDYRLKKSELEPKVSTYYCSYNNANPFDNNDNDNDNVETVYKDCSREKETQTEFETEKRDDMPKILVENFSRTISLSSSSNSKNGDHNSSNYSTINSSAFKSHESIFVHNSIDILTSDGWNILSYSKNSNILCYIPYQSQSEIMYDWRHSEVFDMCWSEQRKEFLCATEQSLYCVKLGHTIKIYECKTLLMNYICRISIDNAGYIWILSDQVMTIYSSSLKPMKTYYLKSFPQFNPKWTSFCISNNLIAIVFSRSKYDPFHVKFYDLDFNLLQKIFLKRFNSKEAEIRCDKNMNFFITTGKCRKLYVINYENYSRNVWFVKLKGDANSVAILDDGTAIIANGSNRLELVYD</sequence>
<feature type="non-terminal residue" evidence="1">
    <location>
        <position position="1"/>
    </location>
</feature>
<protein>
    <submittedName>
        <fullName evidence="1">Uncharacterized protein</fullName>
    </submittedName>
</protein>
<organism evidence="1 3">
    <name type="scientific">Didymodactylos carnosus</name>
    <dbReference type="NCBI Taxonomy" id="1234261"/>
    <lineage>
        <taxon>Eukaryota</taxon>
        <taxon>Metazoa</taxon>
        <taxon>Spiralia</taxon>
        <taxon>Gnathifera</taxon>
        <taxon>Rotifera</taxon>
        <taxon>Eurotatoria</taxon>
        <taxon>Bdelloidea</taxon>
        <taxon>Philodinida</taxon>
        <taxon>Philodinidae</taxon>
        <taxon>Didymodactylos</taxon>
    </lineage>
</organism>
<dbReference type="Proteomes" id="UP000681722">
    <property type="component" value="Unassembled WGS sequence"/>
</dbReference>